<dbReference type="Pfam" id="PF13185">
    <property type="entry name" value="GAF_2"/>
    <property type="match status" value="1"/>
</dbReference>
<dbReference type="InterPro" id="IPR036457">
    <property type="entry name" value="PPM-type-like_dom_sf"/>
</dbReference>
<dbReference type="SUPFAM" id="SSF55781">
    <property type="entry name" value="GAF domain-like"/>
    <property type="match status" value="1"/>
</dbReference>
<evidence type="ECO:0000256" key="1">
    <source>
        <dbReference type="ARBA" id="ARBA00022801"/>
    </source>
</evidence>
<evidence type="ECO:0000259" key="2">
    <source>
        <dbReference type="SMART" id="SM00065"/>
    </source>
</evidence>
<dbReference type="Pfam" id="PF07228">
    <property type="entry name" value="SpoIIE"/>
    <property type="match status" value="1"/>
</dbReference>
<dbReference type="InterPro" id="IPR003594">
    <property type="entry name" value="HATPase_dom"/>
</dbReference>
<evidence type="ECO:0000259" key="3">
    <source>
        <dbReference type="SMART" id="SM00331"/>
    </source>
</evidence>
<dbReference type="KEGG" id="xbc:ELE36_16485"/>
<keyword evidence="5" id="KW-1185">Reference proteome</keyword>
<dbReference type="RefSeq" id="WP_129835209.1">
    <property type="nucleotide sequence ID" value="NZ_CP035704.1"/>
</dbReference>
<evidence type="ECO:0000313" key="4">
    <source>
        <dbReference type="EMBL" id="QBB71824.1"/>
    </source>
</evidence>
<protein>
    <submittedName>
        <fullName evidence="4">GAF domain-containing protein</fullName>
    </submittedName>
</protein>
<dbReference type="Pfam" id="PF13581">
    <property type="entry name" value="HATPase_c_2"/>
    <property type="match status" value="1"/>
</dbReference>
<dbReference type="EMBL" id="CP035704">
    <property type="protein sequence ID" value="QBB71824.1"/>
    <property type="molecule type" value="Genomic_DNA"/>
</dbReference>
<keyword evidence="1" id="KW-0378">Hydrolase</keyword>
<dbReference type="PANTHER" id="PTHR43156">
    <property type="entry name" value="STAGE II SPORULATION PROTEIN E-RELATED"/>
    <property type="match status" value="1"/>
</dbReference>
<name>A0A411HMX5_9GAMM</name>
<dbReference type="InterPro" id="IPR003018">
    <property type="entry name" value="GAF"/>
</dbReference>
<dbReference type="Gene3D" id="3.30.565.10">
    <property type="entry name" value="Histidine kinase-like ATPase, C-terminal domain"/>
    <property type="match status" value="1"/>
</dbReference>
<dbReference type="CDD" id="cd16936">
    <property type="entry name" value="HATPase_RsbW-like"/>
    <property type="match status" value="1"/>
</dbReference>
<dbReference type="OrthoDB" id="9811749at2"/>
<gene>
    <name evidence="4" type="ORF">ELE36_16485</name>
</gene>
<dbReference type="Proteomes" id="UP000291562">
    <property type="component" value="Chromosome"/>
</dbReference>
<dbReference type="InterPro" id="IPR001932">
    <property type="entry name" value="PPM-type_phosphatase-like_dom"/>
</dbReference>
<dbReference type="PANTHER" id="PTHR43156:SF2">
    <property type="entry name" value="STAGE II SPORULATION PROTEIN E"/>
    <property type="match status" value="1"/>
</dbReference>
<proteinExistence type="predicted"/>
<dbReference type="SMART" id="SM00331">
    <property type="entry name" value="PP2C_SIG"/>
    <property type="match status" value="1"/>
</dbReference>
<organism evidence="4 5">
    <name type="scientific">Pseudolysobacter antarcticus</name>
    <dbReference type="NCBI Taxonomy" id="2511995"/>
    <lineage>
        <taxon>Bacteria</taxon>
        <taxon>Pseudomonadati</taxon>
        <taxon>Pseudomonadota</taxon>
        <taxon>Gammaproteobacteria</taxon>
        <taxon>Lysobacterales</taxon>
        <taxon>Rhodanobacteraceae</taxon>
        <taxon>Pseudolysobacter</taxon>
    </lineage>
</organism>
<dbReference type="InterPro" id="IPR036890">
    <property type="entry name" value="HATPase_C_sf"/>
</dbReference>
<dbReference type="InterPro" id="IPR052016">
    <property type="entry name" value="Bact_Sigma-Reg"/>
</dbReference>
<dbReference type="Gene3D" id="3.60.40.10">
    <property type="entry name" value="PPM-type phosphatase domain"/>
    <property type="match status" value="1"/>
</dbReference>
<dbReference type="Gene3D" id="3.30.450.40">
    <property type="match status" value="1"/>
</dbReference>
<feature type="domain" description="GAF" evidence="2">
    <location>
        <begin position="36"/>
        <end position="183"/>
    </location>
</feature>
<dbReference type="SMART" id="SM00065">
    <property type="entry name" value="GAF"/>
    <property type="match status" value="1"/>
</dbReference>
<sequence length="565" mass="61625">MSVAPAAIIPAPGGDNDSRTLALLADLSQALAESIDLEQTLAESARRIALHMHAEAAAVFLLDKDKLHLECRACAGPVDVLGLRLAVGSGVVGRTLTENTGQIVNDTQHDPDVLHSIDKKTGFRTRSILSAPLATARGPIGVVEVINKRDGGEFDTHDLDILRLLAAPTALAVRNAHMALALVEQQRIKRELEMARRLQKSLLPKRRRGKFPLLGINLPANEISGDFYDYFDLPDGRIAFVIGDVSGKGLNAAFLMVRTASLLRWAGKDGLAPAEWLARVNVEVCSAVNEGMFVCALVGQYDPVTRHAVFASAGFPPALLYRNGVFEEFGADGPPLGILDDSSYEQREVALGQDSLYFFSDGATDVRDADRNTIGEAGLRTLIKRYTSLPPAARLRAVVAELQQLRLVDDTTVLLLEEPAPEQRSLLSFSLPARAENLYQLRVALRAALDENGIERNLRDKLVLAVDEAAANILRHAYRGTGQGEIIFKLTREADGLRFELSDQAPPVDVACIKPRDLGECRPGGLGVNFIDALMDEWFIETLPRRCGNRLTMRKKLTLNPGDKE</sequence>
<evidence type="ECO:0000313" key="5">
    <source>
        <dbReference type="Proteomes" id="UP000291562"/>
    </source>
</evidence>
<dbReference type="InterPro" id="IPR029016">
    <property type="entry name" value="GAF-like_dom_sf"/>
</dbReference>
<reference evidence="4 5" key="1">
    <citation type="submission" date="2019-01" db="EMBL/GenBank/DDBJ databases">
        <title>Pseudolysobacter antarctica gen. nov., sp. nov., isolated from Fildes Peninsula, Antarctica.</title>
        <authorList>
            <person name="Wei Z."/>
            <person name="Peng F."/>
        </authorList>
    </citation>
    <scope>NUCLEOTIDE SEQUENCE [LARGE SCALE GENOMIC DNA]</scope>
    <source>
        <strain evidence="4 5">AQ6-296</strain>
    </source>
</reference>
<dbReference type="SUPFAM" id="SSF81606">
    <property type="entry name" value="PP2C-like"/>
    <property type="match status" value="1"/>
</dbReference>
<dbReference type="GO" id="GO:0016791">
    <property type="term" value="F:phosphatase activity"/>
    <property type="evidence" value="ECO:0007669"/>
    <property type="project" value="TreeGrafter"/>
</dbReference>
<dbReference type="AlphaFoldDB" id="A0A411HMX5"/>
<feature type="domain" description="PPM-type phosphatase" evidence="3">
    <location>
        <begin position="206"/>
        <end position="418"/>
    </location>
</feature>
<accession>A0A411HMX5</accession>